<dbReference type="eggNOG" id="COG3206">
    <property type="taxonomic scope" value="Bacteria"/>
</dbReference>
<protein>
    <submittedName>
        <fullName evidence="2">Uncharacterized protein</fullName>
    </submittedName>
</protein>
<feature type="transmembrane region" description="Helical" evidence="1">
    <location>
        <begin position="88"/>
        <end position="107"/>
    </location>
</feature>
<dbReference type="STRING" id="41431.PCC8801_1454"/>
<sequence>MNNTAFTSLVLKLIGVVFILSSLLDYVTLAFPLDWQNKQWQIGLVTSIVDRGIVPLVGMAFILLGYWLDSKSDTPQVKSSGFDLRLPVYLLASVLGLMFLLMVPLHLNNLNTAKTDALAQIEEGAGQGADQIKAFLSQVDTLSKNPQLLRQQIQQLSQVIDARQVQGRALNAQQLERLTQQRAQLEGLRDLSANPTEYKKRIDQLKKGLETQLLDRRKQAETQAKTNALKQSLRIGLSSLMLAIVYAVIGAVGFKSSMGSGAPKMSRPKAPKR</sequence>
<evidence type="ECO:0000313" key="3">
    <source>
        <dbReference type="Proteomes" id="UP000008204"/>
    </source>
</evidence>
<feature type="transmembrane region" description="Helical" evidence="1">
    <location>
        <begin position="6"/>
        <end position="27"/>
    </location>
</feature>
<dbReference type="InterPro" id="IPR047709">
    <property type="entry name" value="HpsJ-like"/>
</dbReference>
<gene>
    <name evidence="2" type="ordered locus">PCC8801_1454</name>
</gene>
<keyword evidence="1" id="KW-0812">Transmembrane</keyword>
<keyword evidence="1" id="KW-0472">Membrane</keyword>
<keyword evidence="3" id="KW-1185">Reference proteome</keyword>
<name>B7K4P6_RIPO1</name>
<proteinExistence type="predicted"/>
<dbReference type="EMBL" id="CP001287">
    <property type="protein sequence ID" value="ACK65511.1"/>
    <property type="molecule type" value="Genomic_DNA"/>
</dbReference>
<dbReference type="RefSeq" id="WP_012594784.1">
    <property type="nucleotide sequence ID" value="NC_011726.1"/>
</dbReference>
<reference evidence="3" key="1">
    <citation type="journal article" date="2011" name="MBio">
        <title>Novel metabolic attributes of the genus Cyanothece, comprising a group of unicellular nitrogen-fixing Cyanobacteria.</title>
        <authorList>
            <person name="Bandyopadhyay A."/>
            <person name="Elvitigala T."/>
            <person name="Welsh E."/>
            <person name="Stockel J."/>
            <person name="Liberton M."/>
            <person name="Min H."/>
            <person name="Sherman L.A."/>
            <person name="Pakrasi H.B."/>
        </authorList>
    </citation>
    <scope>NUCLEOTIDE SEQUENCE [LARGE SCALE GENOMIC DNA]</scope>
    <source>
        <strain evidence="3">PCC 8801</strain>
    </source>
</reference>
<dbReference type="HOGENOM" id="CLU_093778_0_0_3"/>
<dbReference type="NCBIfam" id="NF038305">
    <property type="entry name" value="HpsJ_fam"/>
    <property type="match status" value="1"/>
</dbReference>
<organism evidence="2 3">
    <name type="scientific">Rippkaea orientalis (strain PCC 8801 / RF-1)</name>
    <name type="common">Cyanothece sp. (strain PCC 8801)</name>
    <dbReference type="NCBI Taxonomy" id="41431"/>
    <lineage>
        <taxon>Bacteria</taxon>
        <taxon>Bacillati</taxon>
        <taxon>Cyanobacteriota</taxon>
        <taxon>Cyanophyceae</taxon>
        <taxon>Oscillatoriophycideae</taxon>
        <taxon>Chroococcales</taxon>
        <taxon>Aphanothecaceae</taxon>
        <taxon>Rippkaea</taxon>
        <taxon>Rippkaea orientalis</taxon>
    </lineage>
</organism>
<evidence type="ECO:0000256" key="1">
    <source>
        <dbReference type="SAM" id="Phobius"/>
    </source>
</evidence>
<dbReference type="KEGG" id="cyp:PCC8801_1454"/>
<dbReference type="Proteomes" id="UP000008204">
    <property type="component" value="Chromosome"/>
</dbReference>
<feature type="transmembrane region" description="Helical" evidence="1">
    <location>
        <begin position="235"/>
        <end position="254"/>
    </location>
</feature>
<keyword evidence="1" id="KW-1133">Transmembrane helix</keyword>
<dbReference type="OrthoDB" id="532366at2"/>
<accession>B7K4P6</accession>
<dbReference type="AlphaFoldDB" id="B7K4P6"/>
<evidence type="ECO:0000313" key="2">
    <source>
        <dbReference type="EMBL" id="ACK65511.1"/>
    </source>
</evidence>
<feature type="transmembrane region" description="Helical" evidence="1">
    <location>
        <begin position="48"/>
        <end position="68"/>
    </location>
</feature>